<evidence type="ECO:0000313" key="3">
    <source>
        <dbReference type="EMBL" id="GGC68746.1"/>
    </source>
</evidence>
<evidence type="ECO:0000313" key="5">
    <source>
        <dbReference type="Proteomes" id="UP000637002"/>
    </source>
</evidence>
<sequence length="145" mass="15382">MAGVPDPGDTLSWGQVAAAIFTFVAAVIAALAGKLKSEAPPKPRPIEADNIVLAGAAIADTKPIRELGAAVLALAEKNQRMAVAAERQAVALEAMAAHTERAANAQEAVAKAHDEMREMGERWIEKQEERYIRSLEGQLSAARKS</sequence>
<organism evidence="4 5">
    <name type="scientific">Chelatococcus reniformis</name>
    <dbReference type="NCBI Taxonomy" id="1494448"/>
    <lineage>
        <taxon>Bacteria</taxon>
        <taxon>Pseudomonadati</taxon>
        <taxon>Pseudomonadota</taxon>
        <taxon>Alphaproteobacteria</taxon>
        <taxon>Hyphomicrobiales</taxon>
        <taxon>Chelatococcaceae</taxon>
        <taxon>Chelatococcus</taxon>
    </lineage>
</organism>
<reference evidence="4" key="1">
    <citation type="journal article" date="2014" name="Int. J. Syst. Evol. Microbiol.">
        <title>Complete genome sequence of Corynebacterium casei LMG S-19264T (=DSM 44701T), isolated from a smear-ripened cheese.</title>
        <authorList>
            <consortium name="US DOE Joint Genome Institute (JGI-PGF)"/>
            <person name="Walter F."/>
            <person name="Albersmeier A."/>
            <person name="Kalinowski J."/>
            <person name="Ruckert C."/>
        </authorList>
    </citation>
    <scope>NUCLEOTIDE SEQUENCE</scope>
    <source>
        <strain evidence="4">CGMCC 1.12919</strain>
    </source>
</reference>
<keyword evidence="5" id="KW-1185">Reference proteome</keyword>
<gene>
    <name evidence="3" type="ORF">GCM10010994_29170</name>
    <name evidence="4" type="ORF">GCM10010994_55010</name>
</gene>
<protein>
    <submittedName>
        <fullName evidence="4">Uncharacterized protein</fullName>
    </submittedName>
</protein>
<keyword evidence="2" id="KW-1133">Transmembrane helix</keyword>
<keyword evidence="2" id="KW-0812">Transmembrane</keyword>
<accession>A0A916UXK5</accession>
<dbReference type="EMBL" id="BMGG01000005">
    <property type="protein sequence ID" value="GGC68746.1"/>
    <property type="molecule type" value="Genomic_DNA"/>
</dbReference>
<proteinExistence type="predicted"/>
<name>A0A916UXK5_9HYPH</name>
<evidence type="ECO:0000313" key="4">
    <source>
        <dbReference type="EMBL" id="GGC90164.1"/>
    </source>
</evidence>
<reference evidence="4" key="2">
    <citation type="submission" date="2020-09" db="EMBL/GenBank/DDBJ databases">
        <authorList>
            <person name="Sun Q."/>
            <person name="Zhou Y."/>
        </authorList>
    </citation>
    <scope>NUCLEOTIDE SEQUENCE</scope>
    <source>
        <strain evidence="4">CGMCC 1.12919</strain>
    </source>
</reference>
<dbReference type="AlphaFoldDB" id="A0A916UXK5"/>
<feature type="coiled-coil region" evidence="1">
    <location>
        <begin position="95"/>
        <end position="122"/>
    </location>
</feature>
<dbReference type="EMBL" id="BMGG01000011">
    <property type="protein sequence ID" value="GGC90164.1"/>
    <property type="molecule type" value="Genomic_DNA"/>
</dbReference>
<evidence type="ECO:0000256" key="2">
    <source>
        <dbReference type="SAM" id="Phobius"/>
    </source>
</evidence>
<evidence type="ECO:0000256" key="1">
    <source>
        <dbReference type="SAM" id="Coils"/>
    </source>
</evidence>
<comment type="caution">
    <text evidence="4">The sequence shown here is derived from an EMBL/GenBank/DDBJ whole genome shotgun (WGS) entry which is preliminary data.</text>
</comment>
<keyword evidence="1" id="KW-0175">Coiled coil</keyword>
<dbReference type="Proteomes" id="UP000637002">
    <property type="component" value="Unassembled WGS sequence"/>
</dbReference>
<dbReference type="RefSeq" id="WP_188609919.1">
    <property type="nucleotide sequence ID" value="NZ_BMGG01000005.1"/>
</dbReference>
<keyword evidence="2" id="KW-0472">Membrane</keyword>
<feature type="transmembrane region" description="Helical" evidence="2">
    <location>
        <begin position="12"/>
        <end position="32"/>
    </location>
</feature>